<dbReference type="AlphaFoldDB" id="B4INE5"/>
<proteinExistence type="predicted"/>
<dbReference type="HOGENOM" id="CLU_2087336_0_0_1"/>
<dbReference type="EMBL" id="CH482115">
    <property type="protein sequence ID" value="EDW49150.1"/>
    <property type="molecule type" value="Genomic_DNA"/>
</dbReference>
<organism evidence="2">
    <name type="scientific">Drosophila sechellia</name>
    <name type="common">Fruit fly</name>
    <dbReference type="NCBI Taxonomy" id="7238"/>
    <lineage>
        <taxon>Eukaryota</taxon>
        <taxon>Metazoa</taxon>
        <taxon>Ecdysozoa</taxon>
        <taxon>Arthropoda</taxon>
        <taxon>Hexapoda</taxon>
        <taxon>Insecta</taxon>
        <taxon>Pterygota</taxon>
        <taxon>Neoptera</taxon>
        <taxon>Endopterygota</taxon>
        <taxon>Diptera</taxon>
        <taxon>Brachycera</taxon>
        <taxon>Muscomorpha</taxon>
        <taxon>Ephydroidea</taxon>
        <taxon>Drosophilidae</taxon>
        <taxon>Drosophila</taxon>
        <taxon>Sophophora</taxon>
    </lineage>
</organism>
<sequence length="133" mass="14971">MDSSSTSSPPLTANMAINPVESVAAMKIPDIIRYLPTYSGDPLTLNEFINNVEEVILMIRGTDQTPYGQTLLRAIRQKIEGKANEAVIAAGASLIWDEIKEALIRHCRDRRDEETLMTELFNLKQRQLSVQRL</sequence>
<dbReference type="Proteomes" id="UP000001292">
    <property type="component" value="Unassembled WGS sequence"/>
</dbReference>
<reference evidence="1 2" key="1">
    <citation type="journal article" date="2007" name="Nature">
        <title>Evolution of genes and genomes on the Drosophila phylogeny.</title>
        <authorList>
            <consortium name="Drosophila 12 Genomes Consortium"/>
            <person name="Clark A.G."/>
            <person name="Eisen M.B."/>
            <person name="Smith D.R."/>
            <person name="Bergman C.M."/>
            <person name="Oliver B."/>
            <person name="Markow T.A."/>
            <person name="Kaufman T.C."/>
            <person name="Kellis M."/>
            <person name="Gelbart W."/>
            <person name="Iyer V.N."/>
            <person name="Pollard D.A."/>
            <person name="Sackton T.B."/>
            <person name="Larracuente A.M."/>
            <person name="Singh N.D."/>
            <person name="Abad J.P."/>
            <person name="Abt D.N."/>
            <person name="Adryan B."/>
            <person name="Aguade M."/>
            <person name="Akashi H."/>
            <person name="Anderson W.W."/>
            <person name="Aquadro C.F."/>
            <person name="Ardell D.H."/>
            <person name="Arguello R."/>
            <person name="Artieri C.G."/>
            <person name="Barbash D.A."/>
            <person name="Barker D."/>
            <person name="Barsanti P."/>
            <person name="Batterham P."/>
            <person name="Batzoglou S."/>
            <person name="Begun D."/>
            <person name="Bhutkar A."/>
            <person name="Blanco E."/>
            <person name="Bosak S.A."/>
            <person name="Bradley R.K."/>
            <person name="Brand A.D."/>
            <person name="Brent M.R."/>
            <person name="Brooks A.N."/>
            <person name="Brown R.H."/>
            <person name="Butlin R.K."/>
            <person name="Caggese C."/>
            <person name="Calvi B.R."/>
            <person name="Bernardo de Carvalho A."/>
            <person name="Caspi A."/>
            <person name="Castrezana S."/>
            <person name="Celniker S.E."/>
            <person name="Chang J.L."/>
            <person name="Chapple C."/>
            <person name="Chatterji S."/>
            <person name="Chinwalla A."/>
            <person name="Civetta A."/>
            <person name="Clifton S.W."/>
            <person name="Comeron J.M."/>
            <person name="Costello J.C."/>
            <person name="Coyne J.A."/>
            <person name="Daub J."/>
            <person name="David R.G."/>
            <person name="Delcher A.L."/>
            <person name="Delehaunty K."/>
            <person name="Do C.B."/>
            <person name="Ebling H."/>
            <person name="Edwards K."/>
            <person name="Eickbush T."/>
            <person name="Evans J.D."/>
            <person name="Filipski A."/>
            <person name="Findeiss S."/>
            <person name="Freyhult E."/>
            <person name="Fulton L."/>
            <person name="Fulton R."/>
            <person name="Garcia A.C."/>
            <person name="Gardiner A."/>
            <person name="Garfield D.A."/>
            <person name="Garvin B.E."/>
            <person name="Gibson G."/>
            <person name="Gilbert D."/>
            <person name="Gnerre S."/>
            <person name="Godfrey J."/>
            <person name="Good R."/>
            <person name="Gotea V."/>
            <person name="Gravely B."/>
            <person name="Greenberg A.J."/>
            <person name="Griffiths-Jones S."/>
            <person name="Gross S."/>
            <person name="Guigo R."/>
            <person name="Gustafson E.A."/>
            <person name="Haerty W."/>
            <person name="Hahn M.W."/>
            <person name="Halligan D.L."/>
            <person name="Halpern A.L."/>
            <person name="Halter G.M."/>
            <person name="Han M.V."/>
            <person name="Heger A."/>
            <person name="Hillier L."/>
            <person name="Hinrichs A.S."/>
            <person name="Holmes I."/>
            <person name="Hoskins R.A."/>
            <person name="Hubisz M.J."/>
            <person name="Hultmark D."/>
            <person name="Huntley M.A."/>
            <person name="Jaffe D.B."/>
            <person name="Jagadeeshan S."/>
            <person name="Jeck W.R."/>
            <person name="Johnson J."/>
            <person name="Jones C.D."/>
            <person name="Jordan W.C."/>
            <person name="Karpen G.H."/>
            <person name="Kataoka E."/>
            <person name="Keightley P.D."/>
            <person name="Kheradpour P."/>
            <person name="Kirkness E.F."/>
            <person name="Koerich L.B."/>
            <person name="Kristiansen K."/>
            <person name="Kudrna D."/>
            <person name="Kulathinal R.J."/>
            <person name="Kumar S."/>
            <person name="Kwok R."/>
            <person name="Lander E."/>
            <person name="Langley C.H."/>
            <person name="Lapoint R."/>
            <person name="Lazzaro B.P."/>
            <person name="Lee S.J."/>
            <person name="Levesque L."/>
            <person name="Li R."/>
            <person name="Lin C.F."/>
            <person name="Lin M.F."/>
            <person name="Lindblad-Toh K."/>
            <person name="Llopart A."/>
            <person name="Long M."/>
            <person name="Low L."/>
            <person name="Lozovsky E."/>
            <person name="Lu J."/>
            <person name="Luo M."/>
            <person name="Machado C.A."/>
            <person name="Makalowski W."/>
            <person name="Marzo M."/>
            <person name="Matsuda M."/>
            <person name="Matzkin L."/>
            <person name="McAllister B."/>
            <person name="McBride C.S."/>
            <person name="McKernan B."/>
            <person name="McKernan K."/>
            <person name="Mendez-Lago M."/>
            <person name="Minx P."/>
            <person name="Mollenhauer M.U."/>
            <person name="Montooth K."/>
            <person name="Mount S.M."/>
            <person name="Mu X."/>
            <person name="Myers E."/>
            <person name="Negre B."/>
            <person name="Newfeld S."/>
            <person name="Nielsen R."/>
            <person name="Noor M.A."/>
            <person name="O'Grady P."/>
            <person name="Pachter L."/>
            <person name="Papaceit M."/>
            <person name="Parisi M.J."/>
            <person name="Parisi M."/>
            <person name="Parts L."/>
            <person name="Pedersen J.S."/>
            <person name="Pesole G."/>
            <person name="Phillippy A.M."/>
            <person name="Ponting C.P."/>
            <person name="Pop M."/>
            <person name="Porcelli D."/>
            <person name="Powell J.R."/>
            <person name="Prohaska S."/>
            <person name="Pruitt K."/>
            <person name="Puig M."/>
            <person name="Quesneville H."/>
            <person name="Ram K.R."/>
            <person name="Rand D."/>
            <person name="Rasmussen M.D."/>
            <person name="Reed L.K."/>
            <person name="Reenan R."/>
            <person name="Reily A."/>
            <person name="Remington K.A."/>
            <person name="Rieger T.T."/>
            <person name="Ritchie M.G."/>
            <person name="Robin C."/>
            <person name="Rogers Y.H."/>
            <person name="Rohde C."/>
            <person name="Rozas J."/>
            <person name="Rubenfield M.J."/>
            <person name="Ruiz A."/>
            <person name="Russo S."/>
            <person name="Salzberg S.L."/>
            <person name="Sanchez-Gracia A."/>
            <person name="Saranga D.J."/>
            <person name="Sato H."/>
            <person name="Schaeffer S.W."/>
            <person name="Schatz M.C."/>
            <person name="Schlenke T."/>
            <person name="Schwartz R."/>
            <person name="Segarra C."/>
            <person name="Singh R.S."/>
            <person name="Sirot L."/>
            <person name="Sirota M."/>
            <person name="Sisneros N.B."/>
            <person name="Smith C.D."/>
            <person name="Smith T.F."/>
            <person name="Spieth J."/>
            <person name="Stage D.E."/>
            <person name="Stark A."/>
            <person name="Stephan W."/>
            <person name="Strausberg R.L."/>
            <person name="Strempel S."/>
            <person name="Sturgill D."/>
            <person name="Sutton G."/>
            <person name="Sutton G.G."/>
            <person name="Tao W."/>
            <person name="Teichmann S."/>
            <person name="Tobari Y.N."/>
            <person name="Tomimura Y."/>
            <person name="Tsolas J.M."/>
            <person name="Valente V.L."/>
            <person name="Venter E."/>
            <person name="Venter J.C."/>
            <person name="Vicario S."/>
            <person name="Vieira F.G."/>
            <person name="Vilella A.J."/>
            <person name="Villasante A."/>
            <person name="Walenz B."/>
            <person name="Wang J."/>
            <person name="Wasserman M."/>
            <person name="Watts T."/>
            <person name="Wilson D."/>
            <person name="Wilson R.K."/>
            <person name="Wing R.A."/>
            <person name="Wolfner M.F."/>
            <person name="Wong A."/>
            <person name="Wong G.K."/>
            <person name="Wu C.I."/>
            <person name="Wu G."/>
            <person name="Yamamoto D."/>
            <person name="Yang H.P."/>
            <person name="Yang S.P."/>
            <person name="Yorke J.A."/>
            <person name="Yoshida K."/>
            <person name="Zdobnov E."/>
            <person name="Zhang P."/>
            <person name="Zhang Y."/>
            <person name="Zimin A.V."/>
            <person name="Baldwin J."/>
            <person name="Abdouelleil A."/>
            <person name="Abdulkadir J."/>
            <person name="Abebe A."/>
            <person name="Abera B."/>
            <person name="Abreu J."/>
            <person name="Acer S.C."/>
            <person name="Aftuck L."/>
            <person name="Alexander A."/>
            <person name="An P."/>
            <person name="Anderson E."/>
            <person name="Anderson S."/>
            <person name="Arachi H."/>
            <person name="Azer M."/>
            <person name="Bachantsang P."/>
            <person name="Barry A."/>
            <person name="Bayul T."/>
            <person name="Berlin A."/>
            <person name="Bessette D."/>
            <person name="Bloom T."/>
            <person name="Blye J."/>
            <person name="Boguslavskiy L."/>
            <person name="Bonnet C."/>
            <person name="Boukhgalter B."/>
            <person name="Bourzgui I."/>
            <person name="Brown A."/>
            <person name="Cahill P."/>
            <person name="Channer S."/>
            <person name="Cheshatsang Y."/>
            <person name="Chuda L."/>
            <person name="Citroen M."/>
            <person name="Collymore A."/>
            <person name="Cooke P."/>
            <person name="Costello M."/>
            <person name="D'Aco K."/>
            <person name="Daza R."/>
            <person name="De Haan G."/>
            <person name="DeGray S."/>
            <person name="DeMaso C."/>
            <person name="Dhargay N."/>
            <person name="Dooley K."/>
            <person name="Dooley E."/>
            <person name="Doricent M."/>
            <person name="Dorje P."/>
            <person name="Dorjee K."/>
            <person name="Dupes A."/>
            <person name="Elong R."/>
            <person name="Falk J."/>
            <person name="Farina A."/>
            <person name="Faro S."/>
            <person name="Ferguson D."/>
            <person name="Fisher S."/>
            <person name="Foley C.D."/>
            <person name="Franke A."/>
            <person name="Friedrich D."/>
            <person name="Gadbois L."/>
            <person name="Gearin G."/>
            <person name="Gearin C.R."/>
            <person name="Giannoukos G."/>
            <person name="Goode T."/>
            <person name="Graham J."/>
            <person name="Grandbois E."/>
            <person name="Grewal S."/>
            <person name="Gyaltsen K."/>
            <person name="Hafez N."/>
            <person name="Hagos B."/>
            <person name="Hall J."/>
            <person name="Henson C."/>
            <person name="Hollinger A."/>
            <person name="Honan T."/>
            <person name="Huard M.D."/>
            <person name="Hughes L."/>
            <person name="Hurhula B."/>
            <person name="Husby M.E."/>
            <person name="Kamat A."/>
            <person name="Kanga B."/>
            <person name="Kashin S."/>
            <person name="Khazanovich D."/>
            <person name="Kisner P."/>
            <person name="Lance K."/>
            <person name="Lara M."/>
            <person name="Lee W."/>
            <person name="Lennon N."/>
            <person name="Letendre F."/>
            <person name="LeVine R."/>
            <person name="Lipovsky A."/>
            <person name="Liu X."/>
            <person name="Liu J."/>
            <person name="Liu S."/>
            <person name="Lokyitsang T."/>
            <person name="Lokyitsang Y."/>
            <person name="Lubonja R."/>
            <person name="Lui A."/>
            <person name="MacDonald P."/>
            <person name="Magnisalis V."/>
            <person name="Maru K."/>
            <person name="Matthews C."/>
            <person name="McCusker W."/>
            <person name="McDonough S."/>
            <person name="Mehta T."/>
            <person name="Meldrim J."/>
            <person name="Meneus L."/>
            <person name="Mihai O."/>
            <person name="Mihalev A."/>
            <person name="Mihova T."/>
            <person name="Mittelman R."/>
            <person name="Mlenga V."/>
            <person name="Montmayeur A."/>
            <person name="Mulrain L."/>
            <person name="Navidi A."/>
            <person name="Naylor J."/>
            <person name="Negash T."/>
            <person name="Nguyen T."/>
            <person name="Nguyen N."/>
            <person name="Nicol R."/>
            <person name="Norbu C."/>
            <person name="Norbu N."/>
            <person name="Novod N."/>
            <person name="O'Neill B."/>
            <person name="Osman S."/>
            <person name="Markiewicz E."/>
            <person name="Oyono O.L."/>
            <person name="Patti C."/>
            <person name="Phunkhang P."/>
            <person name="Pierre F."/>
            <person name="Priest M."/>
            <person name="Raghuraman S."/>
            <person name="Rege F."/>
            <person name="Reyes R."/>
            <person name="Rise C."/>
            <person name="Rogov P."/>
            <person name="Ross K."/>
            <person name="Ryan E."/>
            <person name="Settipalli S."/>
            <person name="Shea T."/>
            <person name="Sherpa N."/>
            <person name="Shi L."/>
            <person name="Shih D."/>
            <person name="Sparrow T."/>
            <person name="Spaulding J."/>
            <person name="Stalker J."/>
            <person name="Stange-Thomann N."/>
            <person name="Stavropoulos S."/>
            <person name="Stone C."/>
            <person name="Strader C."/>
            <person name="Tesfaye S."/>
            <person name="Thomson T."/>
            <person name="Thoulutsang Y."/>
            <person name="Thoulutsang D."/>
            <person name="Topham K."/>
            <person name="Topping I."/>
            <person name="Tsamla T."/>
            <person name="Vassiliev H."/>
            <person name="Vo A."/>
            <person name="Wangchuk T."/>
            <person name="Wangdi T."/>
            <person name="Weiand M."/>
            <person name="Wilkinson J."/>
            <person name="Wilson A."/>
            <person name="Yadav S."/>
            <person name="Young G."/>
            <person name="Yu Q."/>
            <person name="Zembek L."/>
            <person name="Zhong D."/>
            <person name="Zimmer A."/>
            <person name="Zwirko Z."/>
            <person name="Jaffe D.B."/>
            <person name="Alvarez P."/>
            <person name="Brockman W."/>
            <person name="Butler J."/>
            <person name="Chin C."/>
            <person name="Gnerre S."/>
            <person name="Grabherr M."/>
            <person name="Kleber M."/>
            <person name="Mauceli E."/>
            <person name="MacCallum I."/>
        </authorList>
    </citation>
    <scope>NUCLEOTIDE SEQUENCE [LARGE SCALE GENOMIC DNA]</scope>
    <source>
        <strain evidence="2">Rob3c / Tucson 14021-0248.25</strain>
    </source>
</reference>
<keyword evidence="2" id="KW-1185">Reference proteome</keyword>
<evidence type="ECO:0000313" key="1">
    <source>
        <dbReference type="EMBL" id="EDW49150.1"/>
    </source>
</evidence>
<protein>
    <submittedName>
        <fullName evidence="1">GM22059</fullName>
    </submittedName>
</protein>
<name>B4INE5_DROSE</name>
<gene>
    <name evidence="1" type="primary">Dsec\GM22059</name>
    <name evidence="1" type="ORF">Dsec_GM22059</name>
</gene>
<evidence type="ECO:0000313" key="2">
    <source>
        <dbReference type="Proteomes" id="UP000001292"/>
    </source>
</evidence>
<accession>B4INE5</accession>
<dbReference type="PhylomeDB" id="B4INE5"/>